<accession>A0A4R5LWG0</accession>
<organism evidence="2 3">
    <name type="scientific">Seongchinamella unica</name>
    <dbReference type="NCBI Taxonomy" id="2547392"/>
    <lineage>
        <taxon>Bacteria</taxon>
        <taxon>Pseudomonadati</taxon>
        <taxon>Pseudomonadota</taxon>
        <taxon>Gammaproteobacteria</taxon>
        <taxon>Cellvibrionales</taxon>
        <taxon>Halieaceae</taxon>
        <taxon>Seongchinamella</taxon>
    </lineage>
</organism>
<evidence type="ECO:0000256" key="1">
    <source>
        <dbReference type="ARBA" id="ARBA00005254"/>
    </source>
</evidence>
<dbReference type="InterPro" id="IPR029045">
    <property type="entry name" value="ClpP/crotonase-like_dom_sf"/>
</dbReference>
<sequence>MLPDVEHLLLEQQEDTLTIWFNRPDVRNALSTPVADDLARVLEALAGEKDIRFVILRGKGGIFCAGGDLKMFKTVFQNDADRDEIVRFNADFGRLMKAIQAMPQLFLVMIEGAAMAGGLGLACLADVTMTTRDARFALTEVTLGIPPAQIAPVIIGRIGQSQARRIMLTAARFNGEEAGRLGLVHFVEEDAEALEVRAAQLLQEARAGAPGAIAATKQIINAATQLDGDELVQFAAEQFADCLLAEEAREGLAAFAEKRRPAWNNTGNA</sequence>
<dbReference type="RefSeq" id="WP_133210523.1">
    <property type="nucleotide sequence ID" value="NZ_SMSE01000001.1"/>
</dbReference>
<dbReference type="Gene3D" id="3.90.226.10">
    <property type="entry name" value="2-enoyl-CoA Hydratase, Chain A, domain 1"/>
    <property type="match status" value="1"/>
</dbReference>
<dbReference type="Gene3D" id="1.10.12.10">
    <property type="entry name" value="Lyase 2-enoyl-coa Hydratase, Chain A, domain 2"/>
    <property type="match status" value="1"/>
</dbReference>
<dbReference type="GO" id="GO:0003824">
    <property type="term" value="F:catalytic activity"/>
    <property type="evidence" value="ECO:0007669"/>
    <property type="project" value="UniProtKB-ARBA"/>
</dbReference>
<keyword evidence="3" id="KW-1185">Reference proteome</keyword>
<dbReference type="OrthoDB" id="9807606at2"/>
<dbReference type="GO" id="GO:0008300">
    <property type="term" value="P:isoprenoid catabolic process"/>
    <property type="evidence" value="ECO:0007669"/>
    <property type="project" value="TreeGrafter"/>
</dbReference>
<comment type="caution">
    <text evidence="2">The sequence shown here is derived from an EMBL/GenBank/DDBJ whole genome shotgun (WGS) entry which is preliminary data.</text>
</comment>
<dbReference type="CDD" id="cd06558">
    <property type="entry name" value="crotonase-like"/>
    <property type="match status" value="1"/>
</dbReference>
<evidence type="ECO:0000313" key="2">
    <source>
        <dbReference type="EMBL" id="TDG15757.1"/>
    </source>
</evidence>
<name>A0A4R5LWG0_9GAMM</name>
<reference evidence="2 3" key="1">
    <citation type="submission" date="2019-03" db="EMBL/GenBank/DDBJ databases">
        <title>Seongchinamella monodicae gen. nov., sp. nov., a novel member of the Gammaproteobacteria isolated from a tidal mudflat of beach.</title>
        <authorList>
            <person name="Yang H.G."/>
            <person name="Kang J.W."/>
            <person name="Lee S.D."/>
        </authorList>
    </citation>
    <scope>NUCLEOTIDE SEQUENCE [LARGE SCALE GENOMIC DNA]</scope>
    <source>
        <strain evidence="2 3">GH4-78</strain>
    </source>
</reference>
<dbReference type="InterPro" id="IPR001753">
    <property type="entry name" value="Enoyl-CoA_hydra/iso"/>
</dbReference>
<dbReference type="SUPFAM" id="SSF52096">
    <property type="entry name" value="ClpP/crotonase"/>
    <property type="match status" value="1"/>
</dbReference>
<dbReference type="Proteomes" id="UP000295554">
    <property type="component" value="Unassembled WGS sequence"/>
</dbReference>
<dbReference type="AlphaFoldDB" id="A0A4R5LWG0"/>
<dbReference type="Pfam" id="PF00378">
    <property type="entry name" value="ECH_1"/>
    <property type="match status" value="1"/>
</dbReference>
<evidence type="ECO:0000313" key="3">
    <source>
        <dbReference type="Proteomes" id="UP000295554"/>
    </source>
</evidence>
<protein>
    <submittedName>
        <fullName evidence="2">Enoyl-CoA hydratase</fullName>
    </submittedName>
</protein>
<dbReference type="InterPro" id="IPR014748">
    <property type="entry name" value="Enoyl-CoA_hydra_C"/>
</dbReference>
<dbReference type="PANTHER" id="PTHR42964">
    <property type="entry name" value="ENOYL-COA HYDRATASE"/>
    <property type="match status" value="1"/>
</dbReference>
<comment type="similarity">
    <text evidence="1">Belongs to the enoyl-CoA hydratase/isomerase family.</text>
</comment>
<dbReference type="PANTHER" id="PTHR42964:SF1">
    <property type="entry name" value="POLYKETIDE BIOSYNTHESIS ENOYL-COA HYDRATASE PKSH-RELATED"/>
    <property type="match status" value="1"/>
</dbReference>
<proteinExistence type="inferred from homology"/>
<gene>
    <name evidence="2" type="ORF">E2F43_05905</name>
</gene>
<dbReference type="EMBL" id="SMSE01000001">
    <property type="protein sequence ID" value="TDG15757.1"/>
    <property type="molecule type" value="Genomic_DNA"/>
</dbReference>
<dbReference type="InterPro" id="IPR051683">
    <property type="entry name" value="Enoyl-CoA_Hydratase/Isomerase"/>
</dbReference>